<dbReference type="InterPro" id="IPR050425">
    <property type="entry name" value="NAD(P)_dehydrat-like"/>
</dbReference>
<dbReference type="PANTHER" id="PTHR10366:SF564">
    <property type="entry name" value="STEROL-4-ALPHA-CARBOXYLATE 3-DEHYDROGENASE, DECARBOXYLATING"/>
    <property type="match status" value="1"/>
</dbReference>
<feature type="domain" description="NAD(P)-binding" evidence="2">
    <location>
        <begin position="12"/>
        <end position="132"/>
    </location>
</feature>
<dbReference type="Pfam" id="PF13460">
    <property type="entry name" value="NAD_binding_10"/>
    <property type="match status" value="1"/>
</dbReference>
<organism evidence="3 4">
    <name type="scientific">Chaetoceros tenuissimus</name>
    <dbReference type="NCBI Taxonomy" id="426638"/>
    <lineage>
        <taxon>Eukaryota</taxon>
        <taxon>Sar</taxon>
        <taxon>Stramenopiles</taxon>
        <taxon>Ochrophyta</taxon>
        <taxon>Bacillariophyta</taxon>
        <taxon>Coscinodiscophyceae</taxon>
        <taxon>Chaetocerotophycidae</taxon>
        <taxon>Chaetocerotales</taxon>
        <taxon>Chaetocerotaceae</taxon>
        <taxon>Chaetoceros</taxon>
    </lineage>
</organism>
<comment type="caution">
    <text evidence="3">The sequence shown here is derived from an EMBL/GenBank/DDBJ whole genome shotgun (WGS) entry which is preliminary data.</text>
</comment>
<reference evidence="3 4" key="1">
    <citation type="journal article" date="2021" name="Sci. Rep.">
        <title>The genome of the diatom Chaetoceros tenuissimus carries an ancient integrated fragment of an extant virus.</title>
        <authorList>
            <person name="Hongo Y."/>
            <person name="Kimura K."/>
            <person name="Takaki Y."/>
            <person name="Yoshida Y."/>
            <person name="Baba S."/>
            <person name="Kobayashi G."/>
            <person name="Nagasaki K."/>
            <person name="Hano T."/>
            <person name="Tomaru Y."/>
        </authorList>
    </citation>
    <scope>NUCLEOTIDE SEQUENCE [LARGE SCALE GENOMIC DNA]</scope>
    <source>
        <strain evidence="3 4">NIES-3715</strain>
    </source>
</reference>
<dbReference type="InterPro" id="IPR036291">
    <property type="entry name" value="NAD(P)-bd_dom_sf"/>
</dbReference>
<accession>A0AAD3D8Q1</accession>
<dbReference type="Gene3D" id="3.40.50.720">
    <property type="entry name" value="NAD(P)-binding Rossmann-like Domain"/>
    <property type="match status" value="1"/>
</dbReference>
<protein>
    <submittedName>
        <fullName evidence="3">Dihydroflavonol 4-reductase</fullName>
    </submittedName>
</protein>
<dbReference type="Proteomes" id="UP001054902">
    <property type="component" value="Unassembled WGS sequence"/>
</dbReference>
<name>A0AAD3D8Q1_9STRA</name>
<evidence type="ECO:0000259" key="2">
    <source>
        <dbReference type="Pfam" id="PF13460"/>
    </source>
</evidence>
<keyword evidence="1" id="KW-0560">Oxidoreductase</keyword>
<evidence type="ECO:0000313" key="4">
    <source>
        <dbReference type="Proteomes" id="UP001054902"/>
    </source>
</evidence>
<gene>
    <name evidence="3" type="ORF">CTEN210_16365</name>
</gene>
<dbReference type="PANTHER" id="PTHR10366">
    <property type="entry name" value="NAD DEPENDENT EPIMERASE/DEHYDRATASE"/>
    <property type="match status" value="1"/>
</dbReference>
<dbReference type="InterPro" id="IPR016040">
    <property type="entry name" value="NAD(P)-bd_dom"/>
</dbReference>
<dbReference type="SUPFAM" id="SSF51735">
    <property type="entry name" value="NAD(P)-binding Rossmann-fold domains"/>
    <property type="match status" value="1"/>
</dbReference>
<dbReference type="GO" id="GO:0016616">
    <property type="term" value="F:oxidoreductase activity, acting on the CH-OH group of donors, NAD or NADP as acceptor"/>
    <property type="evidence" value="ECO:0007669"/>
    <property type="project" value="TreeGrafter"/>
</dbReference>
<proteinExistence type="predicted"/>
<evidence type="ECO:0000313" key="3">
    <source>
        <dbReference type="EMBL" id="GFH59889.1"/>
    </source>
</evidence>
<dbReference type="EMBL" id="BLLK01000069">
    <property type="protein sequence ID" value="GFH59889.1"/>
    <property type="molecule type" value="Genomic_DNA"/>
</dbReference>
<dbReference type="AlphaFoldDB" id="A0AAD3D8Q1"/>
<keyword evidence="4" id="KW-1185">Reference proteome</keyword>
<evidence type="ECO:0000256" key="1">
    <source>
        <dbReference type="ARBA" id="ARBA00023002"/>
    </source>
</evidence>
<sequence>MSNSIKTAVVIGATGYVGSSIVQELVNQGQVKLIRCTSRDVEKANWLKDLCRDGTCQIEIAALHLNEGEKTLEQLQTVMTGGDVVFFCAGHEEQSPSTIDFMVSSAVSVIEAAKVTSVGTVVLTSSGGSTNPQGLKDSTPKSELLHFSDPDLQISRGRYSPAAKTLMEIKAFEAVGRNHKNEIVDIGLATTESTPRLVIMNPNLILGPQIDPSPIIKGNSLPWMVQILKKERMAEYVPNDSMSIIDVRDLAKLHIAAAVNEEASGRYYGVNQSYAWREILQEFHSILPTFYQPPPLNPDEDYGSKIPTQFDHTRKNSLGVTLRPLHETLVDLVDFFQSRNALT</sequence>